<evidence type="ECO:0000313" key="1">
    <source>
        <dbReference type="EMBL" id="EMA42818.1"/>
    </source>
</evidence>
<accession>M0MBU7</accession>
<keyword evidence="2" id="KW-1185">Reference proteome</keyword>
<proteinExistence type="predicted"/>
<dbReference type="InParanoid" id="M0MBU7"/>
<protein>
    <submittedName>
        <fullName evidence="1">Uncharacterized protein</fullName>
    </submittedName>
</protein>
<comment type="caution">
    <text evidence="1">The sequence shown here is derived from an EMBL/GenBank/DDBJ whole genome shotgun (WGS) entry which is preliminary data.</text>
</comment>
<dbReference type="PATRIC" id="fig|1227455.4.peg.3418"/>
<gene>
    <name evidence="1" type="ORF">C449_16788</name>
</gene>
<dbReference type="InterPro" id="IPR043953">
    <property type="entry name" value="DUF5784"/>
</dbReference>
<dbReference type="AlphaFoldDB" id="M0MBU7"/>
<organism evidence="1 2">
    <name type="scientific">Halococcus saccharolyticus DSM 5350</name>
    <dbReference type="NCBI Taxonomy" id="1227455"/>
    <lineage>
        <taxon>Archaea</taxon>
        <taxon>Methanobacteriati</taxon>
        <taxon>Methanobacteriota</taxon>
        <taxon>Stenosarchaea group</taxon>
        <taxon>Halobacteria</taxon>
        <taxon>Halobacteriales</taxon>
        <taxon>Halococcaceae</taxon>
        <taxon>Halococcus</taxon>
    </lineage>
</organism>
<dbReference type="EMBL" id="AOMD01000033">
    <property type="protein sequence ID" value="EMA42818.1"/>
    <property type="molecule type" value="Genomic_DNA"/>
</dbReference>
<name>M0MBU7_9EURY</name>
<reference evidence="1 2" key="1">
    <citation type="journal article" date="2014" name="PLoS Genet.">
        <title>Phylogenetically driven sequencing of extremely halophilic archaea reveals strategies for static and dynamic osmo-response.</title>
        <authorList>
            <person name="Becker E.A."/>
            <person name="Seitzer P.M."/>
            <person name="Tritt A."/>
            <person name="Larsen D."/>
            <person name="Krusor M."/>
            <person name="Yao A.I."/>
            <person name="Wu D."/>
            <person name="Madern D."/>
            <person name="Eisen J.A."/>
            <person name="Darling A.E."/>
            <person name="Facciotti M.T."/>
        </authorList>
    </citation>
    <scope>NUCLEOTIDE SEQUENCE [LARGE SCALE GENOMIC DNA]</scope>
    <source>
        <strain evidence="1 2">DSM 5350</strain>
    </source>
</reference>
<dbReference type="Pfam" id="PF19096">
    <property type="entry name" value="DUF5784"/>
    <property type="match status" value="1"/>
</dbReference>
<evidence type="ECO:0000313" key="2">
    <source>
        <dbReference type="Proteomes" id="UP000011669"/>
    </source>
</evidence>
<dbReference type="Proteomes" id="UP000011669">
    <property type="component" value="Unassembled WGS sequence"/>
</dbReference>
<sequence length="313" mass="34474">MRRDLHAPLDETFGATLSSAWYKPPGGYTACRLEMKNGDRALFVWDENAYWLGNTKTPEALWRTEKYTFEEVPYPVARWAQRELLAELDMTDPWLAAYEHVAWFFLPILFSKDGRASSRAFFADHAAGFPDANAEDALGFYERFLSSGVFDDHRYTMAAKLGTSEHVDRTRMSATMGEFNAAKLLTDAGYAPTPEIELDSGYALDFRVTTDRGPVLVEVTRPGRPAGRSAGTPAAAIRQTGAAKTDDQLAAHPDAVLFVDCSSFHDDEWAALAGERPDAGHRPAVVFRARPDGSVAGYEKGSVPLALDDVLGK</sequence>